<dbReference type="PROSITE" id="PS51787">
    <property type="entry name" value="LON_N"/>
    <property type="match status" value="1"/>
</dbReference>
<dbReference type="CDD" id="cd19500">
    <property type="entry name" value="RecA-like_Lon"/>
    <property type="match status" value="1"/>
</dbReference>
<reference evidence="15" key="1">
    <citation type="submission" date="2020-10" db="EMBL/GenBank/DDBJ databases">
        <authorList>
            <person name="Gilroy R."/>
        </authorList>
    </citation>
    <scope>NUCLEOTIDE SEQUENCE</scope>
    <source>
        <strain evidence="15">7293</strain>
    </source>
</reference>
<dbReference type="GO" id="GO:0004176">
    <property type="term" value="F:ATP-dependent peptidase activity"/>
    <property type="evidence" value="ECO:0007669"/>
    <property type="project" value="UniProtKB-UniRule"/>
</dbReference>
<dbReference type="GO" id="GO:0005524">
    <property type="term" value="F:ATP binding"/>
    <property type="evidence" value="ECO:0007669"/>
    <property type="project" value="UniProtKB-KW"/>
</dbReference>
<comment type="similarity">
    <text evidence="7 10 11">Belongs to the peptidase S16 family.</text>
</comment>
<dbReference type="PROSITE" id="PS51786">
    <property type="entry name" value="LON_PROTEOLYTIC"/>
    <property type="match status" value="1"/>
</dbReference>
<dbReference type="Pfam" id="PF02190">
    <property type="entry name" value="LON_substr_bdg"/>
    <property type="match status" value="1"/>
</dbReference>
<dbReference type="InterPro" id="IPR027417">
    <property type="entry name" value="P-loop_NTPase"/>
</dbReference>
<dbReference type="GO" id="GO:0005737">
    <property type="term" value="C:cytoplasm"/>
    <property type="evidence" value="ECO:0007669"/>
    <property type="project" value="UniProtKB-SubCell"/>
</dbReference>
<evidence type="ECO:0000256" key="5">
    <source>
        <dbReference type="ARBA" id="ARBA00022840"/>
    </source>
</evidence>
<feature type="domain" description="Lon proteolytic" evidence="13">
    <location>
        <begin position="602"/>
        <end position="783"/>
    </location>
</feature>
<dbReference type="Gene3D" id="3.30.230.10">
    <property type="match status" value="1"/>
</dbReference>
<dbReference type="InterPro" id="IPR020568">
    <property type="entry name" value="Ribosomal_Su5_D2-typ_SF"/>
</dbReference>
<keyword evidence="1 7" id="KW-0645">Protease</keyword>
<evidence type="ECO:0000313" key="15">
    <source>
        <dbReference type="EMBL" id="MBO8436412.1"/>
    </source>
</evidence>
<dbReference type="Gene3D" id="2.30.130.40">
    <property type="entry name" value="LON domain-like"/>
    <property type="match status" value="1"/>
</dbReference>
<accession>A0A9D9DYW3</accession>
<gene>
    <name evidence="15" type="primary">lon</name>
    <name evidence="15" type="ORF">IAA97_05490</name>
</gene>
<dbReference type="InterPro" id="IPR054594">
    <property type="entry name" value="Lon_lid"/>
</dbReference>
<evidence type="ECO:0000256" key="1">
    <source>
        <dbReference type="ARBA" id="ARBA00022670"/>
    </source>
</evidence>
<evidence type="ECO:0000256" key="9">
    <source>
        <dbReference type="PIRSR" id="PIRSR001174-2"/>
    </source>
</evidence>
<dbReference type="FunFam" id="3.40.50.300:FF:000021">
    <property type="entry name" value="Lon protease homolog"/>
    <property type="match status" value="1"/>
</dbReference>
<evidence type="ECO:0000256" key="2">
    <source>
        <dbReference type="ARBA" id="ARBA00022741"/>
    </source>
</evidence>
<sequence>MDSNENIIEEGNILPTRAIVLPLLERPLFPETFTTLLVGRPQDVQTMTKVIEGDGYFAAILQDQTSGYKTIGTLAKVSRYIRLPNNCIHVFISTLQRVKIEHIDIDGQLTWADFIPDPDTSQETEKETASYVRVLRDTITSLSQTTNMFSFATDVNVSNITDASLLSFYAASAINAPGTFLEEILETHSAKERIEKLLSFIAAEKDIIDKENEIKQEIYNKMRNRNREQLLREQIKALNGELQQITGQSAPGIDNTGDDLWTRAKNKKLPDVYRKQVDKELEKLSGLESMNPEYAMTKLYIETILSLPFSFEEKAPDWSITKVKKVLEHDHYGMKEVKQRILEFLASRLKAGNGKGAIICLSGPPGVGKTSIGYSIARALGKKIFRFSVGGMRDEAEIKGHRRTYVGAMPGKIIQAMKTVGVSDPVILIDEIDKMGESYHGDPGSALLEVLDPEQNTSFQDFYIDLPYDLSNVLFIVTANDPSRIPEPLLDRMEIIDLSGYTPEEKIHIGHDYLVPRLLKKNGLSKSEIRFDAKALSMIAEEYAREAGVRNYEKSIDKIMRKIALEILEKKEDLKLPVYVKGKNVEKYLGKPIFPADDIIKADKPGTAIGLAWTSMGGDVLLIEAEALPMKGEMKVTGQLGSVMQESVSIAWSSLKKEAYLRGLDLDFFDEEAVHIHIPEGATPKDGPSAGITLFSALWSMYRDELIKPQLAMTGELTLTGHVMPIGGLKEKILAARRNGIKEIIIPERNKTDLDKLDKEVKGDVVFHTVSDISEVIAIAFPEESSKRLSKSILKTLQDERKKKAEAEKEKETLKQAAAFEKAMRWE</sequence>
<dbReference type="Proteomes" id="UP000823615">
    <property type="component" value="Unassembled WGS sequence"/>
</dbReference>
<evidence type="ECO:0000256" key="10">
    <source>
        <dbReference type="PROSITE-ProRule" id="PRU01122"/>
    </source>
</evidence>
<evidence type="ECO:0000259" key="13">
    <source>
        <dbReference type="PROSITE" id="PS51786"/>
    </source>
</evidence>
<feature type="domain" description="Lon N-terminal" evidence="14">
    <location>
        <begin position="18"/>
        <end position="205"/>
    </location>
</feature>
<dbReference type="InterPro" id="IPR008268">
    <property type="entry name" value="Peptidase_S16_AS"/>
</dbReference>
<feature type="coiled-coil region" evidence="12">
    <location>
        <begin position="790"/>
        <end position="824"/>
    </location>
</feature>
<dbReference type="GO" id="GO:0006515">
    <property type="term" value="P:protein quality control for misfolded or incompletely synthesized proteins"/>
    <property type="evidence" value="ECO:0007669"/>
    <property type="project" value="TreeGrafter"/>
</dbReference>
<evidence type="ECO:0000313" key="16">
    <source>
        <dbReference type="Proteomes" id="UP000823615"/>
    </source>
</evidence>
<evidence type="ECO:0000256" key="3">
    <source>
        <dbReference type="ARBA" id="ARBA00022801"/>
    </source>
</evidence>
<name>A0A9D9DYW3_9SPIO</name>
<evidence type="ECO:0000256" key="11">
    <source>
        <dbReference type="RuleBase" id="RU000591"/>
    </source>
</evidence>
<dbReference type="Gene3D" id="3.40.50.300">
    <property type="entry name" value="P-loop containing nucleotide triphosphate hydrolases"/>
    <property type="match status" value="1"/>
</dbReference>
<dbReference type="SMART" id="SM00382">
    <property type="entry name" value="AAA"/>
    <property type="match status" value="1"/>
</dbReference>
<evidence type="ECO:0000256" key="7">
    <source>
        <dbReference type="PIRNR" id="PIRNR001174"/>
    </source>
</evidence>
<feature type="binding site" evidence="9">
    <location>
        <begin position="363"/>
        <end position="370"/>
    </location>
    <ligand>
        <name>ATP</name>
        <dbReference type="ChEBI" id="CHEBI:30616"/>
    </ligand>
</feature>
<dbReference type="EC" id="3.4.21.53" evidence="7"/>
<feature type="active site" evidence="8 10">
    <location>
        <position position="689"/>
    </location>
</feature>
<protein>
    <recommendedName>
        <fullName evidence="7">Lon protease</fullName>
        <ecNumber evidence="7">3.4.21.53</ecNumber>
    </recommendedName>
</protein>
<dbReference type="InterPro" id="IPR004815">
    <property type="entry name" value="Lon_bac/euk-typ"/>
</dbReference>
<dbReference type="Gene3D" id="1.20.5.5270">
    <property type="match status" value="1"/>
</dbReference>
<dbReference type="InterPro" id="IPR015947">
    <property type="entry name" value="PUA-like_sf"/>
</dbReference>
<evidence type="ECO:0000256" key="6">
    <source>
        <dbReference type="ARBA" id="ARBA00050665"/>
    </source>
</evidence>
<evidence type="ECO:0000256" key="12">
    <source>
        <dbReference type="SAM" id="Coils"/>
    </source>
</evidence>
<dbReference type="InterPro" id="IPR014721">
    <property type="entry name" value="Ribsml_uS5_D2-typ_fold_subgr"/>
</dbReference>
<dbReference type="PRINTS" id="PR00830">
    <property type="entry name" value="ENDOLAPTASE"/>
</dbReference>
<dbReference type="SUPFAM" id="SSF52540">
    <property type="entry name" value="P-loop containing nucleoside triphosphate hydrolases"/>
    <property type="match status" value="1"/>
</dbReference>
<keyword evidence="7" id="KW-0963">Cytoplasm</keyword>
<dbReference type="InterPro" id="IPR008269">
    <property type="entry name" value="Lon_proteolytic"/>
</dbReference>
<dbReference type="SUPFAM" id="SSF54211">
    <property type="entry name" value="Ribosomal protein S5 domain 2-like"/>
    <property type="match status" value="1"/>
</dbReference>
<dbReference type="Pfam" id="PF05362">
    <property type="entry name" value="Lon_C"/>
    <property type="match status" value="1"/>
</dbReference>
<dbReference type="SMART" id="SM00464">
    <property type="entry name" value="LON"/>
    <property type="match status" value="1"/>
</dbReference>
<dbReference type="InterPro" id="IPR046336">
    <property type="entry name" value="Lon_prtase_N_sf"/>
</dbReference>
<dbReference type="EMBL" id="JADIMT010000067">
    <property type="protein sequence ID" value="MBO8436412.1"/>
    <property type="molecule type" value="Genomic_DNA"/>
</dbReference>
<dbReference type="PROSITE" id="PS01046">
    <property type="entry name" value="LON_SER"/>
    <property type="match status" value="1"/>
</dbReference>
<keyword evidence="4 7" id="KW-0720">Serine protease</keyword>
<reference evidence="15" key="2">
    <citation type="journal article" date="2021" name="PeerJ">
        <title>Extensive microbial diversity within the chicken gut microbiome revealed by metagenomics and culture.</title>
        <authorList>
            <person name="Gilroy R."/>
            <person name="Ravi A."/>
            <person name="Getino M."/>
            <person name="Pursley I."/>
            <person name="Horton D.L."/>
            <person name="Alikhan N.F."/>
            <person name="Baker D."/>
            <person name="Gharbi K."/>
            <person name="Hall N."/>
            <person name="Watson M."/>
            <person name="Adriaenssens E.M."/>
            <person name="Foster-Nyarko E."/>
            <person name="Jarju S."/>
            <person name="Secka A."/>
            <person name="Antonio M."/>
            <person name="Oren A."/>
            <person name="Chaudhuri R.R."/>
            <person name="La Ragione R."/>
            <person name="Hildebrand F."/>
            <person name="Pallen M.J."/>
        </authorList>
    </citation>
    <scope>NUCLEOTIDE SEQUENCE</scope>
    <source>
        <strain evidence="15">7293</strain>
    </source>
</reference>
<dbReference type="GO" id="GO:0004252">
    <property type="term" value="F:serine-type endopeptidase activity"/>
    <property type="evidence" value="ECO:0007669"/>
    <property type="project" value="UniProtKB-UniRule"/>
</dbReference>
<dbReference type="InterPro" id="IPR003593">
    <property type="entry name" value="AAA+_ATPase"/>
</dbReference>
<organism evidence="15 16">
    <name type="scientific">Candidatus Ornithospirochaeta stercoripullorum</name>
    <dbReference type="NCBI Taxonomy" id="2840899"/>
    <lineage>
        <taxon>Bacteria</taxon>
        <taxon>Pseudomonadati</taxon>
        <taxon>Spirochaetota</taxon>
        <taxon>Spirochaetia</taxon>
        <taxon>Spirochaetales</taxon>
        <taxon>Spirochaetaceae</taxon>
        <taxon>Spirochaetaceae incertae sedis</taxon>
        <taxon>Candidatus Ornithospirochaeta</taxon>
    </lineage>
</organism>
<dbReference type="InterPro" id="IPR003111">
    <property type="entry name" value="Lon_prtase_N"/>
</dbReference>
<keyword evidence="2 7" id="KW-0547">Nucleotide-binding</keyword>
<dbReference type="SUPFAM" id="SSF88697">
    <property type="entry name" value="PUA domain-like"/>
    <property type="match status" value="1"/>
</dbReference>
<comment type="subunit">
    <text evidence="7">Homohexamer. Organized in a ring with a central cavity.</text>
</comment>
<dbReference type="Gene3D" id="1.10.8.60">
    <property type="match status" value="1"/>
</dbReference>
<proteinExistence type="inferred from homology"/>
<dbReference type="PANTHER" id="PTHR43718">
    <property type="entry name" value="LON PROTEASE"/>
    <property type="match status" value="1"/>
</dbReference>
<dbReference type="Gene3D" id="1.20.58.1480">
    <property type="match status" value="1"/>
</dbReference>
<dbReference type="NCBIfam" id="TIGR00763">
    <property type="entry name" value="lon"/>
    <property type="match status" value="1"/>
</dbReference>
<dbReference type="Pfam" id="PF00004">
    <property type="entry name" value="AAA"/>
    <property type="match status" value="1"/>
</dbReference>
<comment type="catalytic activity">
    <reaction evidence="6 7 10">
        <text>Hydrolysis of proteins in presence of ATP.</text>
        <dbReference type="EC" id="3.4.21.53"/>
    </reaction>
</comment>
<evidence type="ECO:0000259" key="14">
    <source>
        <dbReference type="PROSITE" id="PS51787"/>
    </source>
</evidence>
<evidence type="ECO:0000256" key="8">
    <source>
        <dbReference type="PIRSR" id="PIRSR001174-1"/>
    </source>
</evidence>
<feature type="active site" evidence="8 10">
    <location>
        <position position="732"/>
    </location>
</feature>
<keyword evidence="12" id="KW-0175">Coiled coil</keyword>
<dbReference type="AlphaFoldDB" id="A0A9D9DYW3"/>
<evidence type="ECO:0000256" key="4">
    <source>
        <dbReference type="ARBA" id="ARBA00022825"/>
    </source>
</evidence>
<comment type="caution">
    <text evidence="15">The sequence shown here is derived from an EMBL/GenBank/DDBJ whole genome shotgun (WGS) entry which is preliminary data.</text>
</comment>
<dbReference type="PANTHER" id="PTHR43718:SF2">
    <property type="entry name" value="LON PROTEASE HOMOLOG, MITOCHONDRIAL"/>
    <property type="match status" value="1"/>
</dbReference>
<comment type="subcellular location">
    <subcellularLocation>
        <location evidence="7">Cytoplasm</location>
    </subcellularLocation>
</comment>
<dbReference type="InterPro" id="IPR003959">
    <property type="entry name" value="ATPase_AAA_core"/>
</dbReference>
<dbReference type="InterPro" id="IPR027065">
    <property type="entry name" value="Lon_Prtase"/>
</dbReference>
<dbReference type="GO" id="GO:0016887">
    <property type="term" value="F:ATP hydrolysis activity"/>
    <property type="evidence" value="ECO:0007669"/>
    <property type="project" value="InterPro"/>
</dbReference>
<keyword evidence="3 7" id="KW-0378">Hydrolase</keyword>
<dbReference type="Pfam" id="PF22667">
    <property type="entry name" value="Lon_lid"/>
    <property type="match status" value="1"/>
</dbReference>
<dbReference type="PIRSF" id="PIRSF001174">
    <property type="entry name" value="Lon_proteas"/>
    <property type="match status" value="1"/>
</dbReference>
<keyword evidence="5 7" id="KW-0067">ATP-binding</keyword>